<name>A0ABT4KDS2_9HYPH</name>
<reference evidence="2" key="1">
    <citation type="submission" date="2022-10" db="EMBL/GenBank/DDBJ databases">
        <title>Whole genome sequencing of three plant growth promoting bacteria isolated from Vachellia tortilis subsp. raddiana in Morocco.</title>
        <authorList>
            <person name="Hnini M."/>
            <person name="Zouagui R."/>
            <person name="Zouagui H."/>
            <person name="Chemao Elfihri M.-W."/>
            <person name="Ibrahimi A."/>
            <person name="Sbabou L."/>
            <person name="Aurag J."/>
        </authorList>
    </citation>
    <scope>NUCLEOTIDE SEQUENCE</scope>
    <source>
        <strain evidence="2">LMR678</strain>
    </source>
</reference>
<dbReference type="Proteomes" id="UP001079430">
    <property type="component" value="Unassembled WGS sequence"/>
</dbReference>
<keyword evidence="1" id="KW-0732">Signal</keyword>
<proteinExistence type="predicted"/>
<feature type="signal peptide" evidence="1">
    <location>
        <begin position="1"/>
        <end position="19"/>
    </location>
</feature>
<dbReference type="InterPro" id="IPR049748">
    <property type="entry name" value="HPE1-like_N_CxxC"/>
</dbReference>
<feature type="chain" id="PRO_5046389580" evidence="1">
    <location>
        <begin position="20"/>
        <end position="174"/>
    </location>
</feature>
<dbReference type="RefSeq" id="WP_269277530.1">
    <property type="nucleotide sequence ID" value="NZ_JAPVOI010000004.1"/>
</dbReference>
<gene>
    <name evidence="2" type="ORF">O3W52_08425</name>
</gene>
<accession>A0ABT4KDS2</accession>
<keyword evidence="3" id="KW-1185">Reference proteome</keyword>
<evidence type="ECO:0000313" key="3">
    <source>
        <dbReference type="Proteomes" id="UP001079430"/>
    </source>
</evidence>
<comment type="caution">
    <text evidence="2">The sequence shown here is derived from an EMBL/GenBank/DDBJ whole genome shotgun (WGS) entry which is preliminary data.</text>
</comment>
<dbReference type="NCBIfam" id="NF041110">
    <property type="entry name" value="HPE1_fam_CxxC"/>
    <property type="match status" value="1"/>
</dbReference>
<dbReference type="EMBL" id="JAPVOI010000004">
    <property type="protein sequence ID" value="MCZ4090093.1"/>
    <property type="molecule type" value="Genomic_DNA"/>
</dbReference>
<organism evidence="2 3">
    <name type="scientific">Sinorhizobium psoraleae</name>
    <dbReference type="NCBI Taxonomy" id="520838"/>
    <lineage>
        <taxon>Bacteria</taxon>
        <taxon>Pseudomonadati</taxon>
        <taxon>Pseudomonadota</taxon>
        <taxon>Alphaproteobacteria</taxon>
        <taxon>Hyphomicrobiales</taxon>
        <taxon>Rhizobiaceae</taxon>
        <taxon>Sinorhizobium/Ensifer group</taxon>
        <taxon>Sinorhizobium</taxon>
    </lineage>
</organism>
<sequence length="174" mass="17719">MRSLLISGAFALLAGTAAASSIEDVVSGKAMNSSVAAVSCADCPPPQPKKKSSYVVPEIAPGTDKIELKEIGGEVKLVRTEAWLGGSPVVFVSKAPEEVVRAAAMKAGGSATASASMDVDLRQPVTGGTISPQIDETAKTAAVHAISHAEPVAASMAKGNSQEFDPAAFELRLD</sequence>
<evidence type="ECO:0000313" key="2">
    <source>
        <dbReference type="EMBL" id="MCZ4090093.1"/>
    </source>
</evidence>
<protein>
    <submittedName>
        <fullName evidence="2">Plant virulence effector HPE1-like domain-containing protein</fullName>
    </submittedName>
</protein>
<evidence type="ECO:0000256" key="1">
    <source>
        <dbReference type="SAM" id="SignalP"/>
    </source>
</evidence>